<organism evidence="2 3">
    <name type="scientific">Desulfofustis glycolicus DSM 9705</name>
    <dbReference type="NCBI Taxonomy" id="1121409"/>
    <lineage>
        <taxon>Bacteria</taxon>
        <taxon>Pseudomonadati</taxon>
        <taxon>Thermodesulfobacteriota</taxon>
        <taxon>Desulfobulbia</taxon>
        <taxon>Desulfobulbales</taxon>
        <taxon>Desulfocapsaceae</taxon>
        <taxon>Desulfofustis</taxon>
    </lineage>
</organism>
<evidence type="ECO:0000313" key="2">
    <source>
        <dbReference type="EMBL" id="SHH37337.1"/>
    </source>
</evidence>
<gene>
    <name evidence="2" type="ORF">SAMN02745124_00326</name>
</gene>
<accession>A0A1M5SFG5</accession>
<keyword evidence="1" id="KW-1133">Transmembrane helix</keyword>
<evidence type="ECO:0000313" key="3">
    <source>
        <dbReference type="Proteomes" id="UP000184139"/>
    </source>
</evidence>
<dbReference type="EMBL" id="FQXS01000001">
    <property type="protein sequence ID" value="SHH37337.1"/>
    <property type="molecule type" value="Genomic_DNA"/>
</dbReference>
<dbReference type="Proteomes" id="UP000184139">
    <property type="component" value="Unassembled WGS sequence"/>
</dbReference>
<keyword evidence="1" id="KW-0472">Membrane</keyword>
<feature type="transmembrane region" description="Helical" evidence="1">
    <location>
        <begin position="20"/>
        <end position="39"/>
    </location>
</feature>
<name>A0A1M5SFG5_9BACT</name>
<dbReference type="AlphaFoldDB" id="A0A1M5SFG5"/>
<keyword evidence="1" id="KW-0812">Transmembrane</keyword>
<proteinExistence type="predicted"/>
<keyword evidence="3" id="KW-1185">Reference proteome</keyword>
<dbReference type="RefSeq" id="WP_279626252.1">
    <property type="nucleotide sequence ID" value="NZ_FQXS01000001.1"/>
</dbReference>
<dbReference type="STRING" id="1121409.SAMN02745124_00326"/>
<protein>
    <submittedName>
        <fullName evidence="2">Uncharacterized protein</fullName>
    </submittedName>
</protein>
<sequence>MTAAELTQILEAITLSLADIMSFGLGGLTGIAFVAATTIKWS</sequence>
<evidence type="ECO:0000256" key="1">
    <source>
        <dbReference type="SAM" id="Phobius"/>
    </source>
</evidence>
<reference evidence="2 3" key="1">
    <citation type="submission" date="2016-11" db="EMBL/GenBank/DDBJ databases">
        <authorList>
            <person name="Jaros S."/>
            <person name="Januszkiewicz K."/>
            <person name="Wedrychowicz H."/>
        </authorList>
    </citation>
    <scope>NUCLEOTIDE SEQUENCE [LARGE SCALE GENOMIC DNA]</scope>
    <source>
        <strain evidence="2 3">DSM 9705</strain>
    </source>
</reference>